<reference evidence="1" key="1">
    <citation type="submission" date="2018-05" db="EMBL/GenBank/DDBJ databases">
        <authorList>
            <person name="Lanie J.A."/>
            <person name="Ng W.-L."/>
            <person name="Kazmierczak K.M."/>
            <person name="Andrzejewski T.M."/>
            <person name="Davidsen T.M."/>
            <person name="Wayne K.J."/>
            <person name="Tettelin H."/>
            <person name="Glass J.I."/>
            <person name="Rusch D."/>
            <person name="Podicherti R."/>
            <person name="Tsui H.-C.T."/>
            <person name="Winkler M.E."/>
        </authorList>
    </citation>
    <scope>NUCLEOTIDE SEQUENCE</scope>
</reference>
<dbReference type="AlphaFoldDB" id="A0A382W6S5"/>
<name>A0A382W6S5_9ZZZZ</name>
<organism evidence="1">
    <name type="scientific">marine metagenome</name>
    <dbReference type="NCBI Taxonomy" id="408172"/>
    <lineage>
        <taxon>unclassified sequences</taxon>
        <taxon>metagenomes</taxon>
        <taxon>ecological metagenomes</taxon>
    </lineage>
</organism>
<evidence type="ECO:0000313" key="1">
    <source>
        <dbReference type="EMBL" id="SVD54503.1"/>
    </source>
</evidence>
<proteinExistence type="predicted"/>
<gene>
    <name evidence="1" type="ORF">METZ01_LOCUS407357</name>
</gene>
<sequence length="35" mass="3876">MDTKGSMSEVEVTGERPLIVYIDKHEIVTLITPSS</sequence>
<accession>A0A382W6S5</accession>
<protein>
    <submittedName>
        <fullName evidence="1">Uncharacterized protein</fullName>
    </submittedName>
</protein>
<dbReference type="EMBL" id="UINC01157486">
    <property type="protein sequence ID" value="SVD54503.1"/>
    <property type="molecule type" value="Genomic_DNA"/>
</dbReference>
<feature type="non-terminal residue" evidence="1">
    <location>
        <position position="35"/>
    </location>
</feature>